<evidence type="ECO:0000313" key="2">
    <source>
        <dbReference type="EMBL" id="QHT92228.1"/>
    </source>
</evidence>
<proteinExistence type="predicted"/>
<feature type="region of interest" description="Disordered" evidence="1">
    <location>
        <begin position="22"/>
        <end position="43"/>
    </location>
</feature>
<sequence>MANRNFDASSIIQRLKDKNTAQGLYQAQQSGKPRIANPQTSDASPQVIASFKMGAETTYSRTLQGTTIINTGGTCN</sequence>
<reference evidence="2" key="1">
    <citation type="journal article" date="2020" name="Nature">
        <title>Giant virus diversity and host interactions through global metagenomics.</title>
        <authorList>
            <person name="Schulz F."/>
            <person name="Roux S."/>
            <person name="Paez-Espino D."/>
            <person name="Jungbluth S."/>
            <person name="Walsh D.A."/>
            <person name="Denef V.J."/>
            <person name="McMahon K.D."/>
            <person name="Konstantinidis K.T."/>
            <person name="Eloe-Fadrosh E.A."/>
            <person name="Kyrpides N.C."/>
            <person name="Woyke T."/>
        </authorList>
    </citation>
    <scope>NUCLEOTIDE SEQUENCE</scope>
    <source>
        <strain evidence="2">GVMAG-M-3300023184-88</strain>
    </source>
</reference>
<organism evidence="2">
    <name type="scientific">viral metagenome</name>
    <dbReference type="NCBI Taxonomy" id="1070528"/>
    <lineage>
        <taxon>unclassified sequences</taxon>
        <taxon>metagenomes</taxon>
        <taxon>organismal metagenomes</taxon>
    </lineage>
</organism>
<name>A0A6C0IGA8_9ZZZZ</name>
<dbReference type="EMBL" id="MN740182">
    <property type="protein sequence ID" value="QHT92228.1"/>
    <property type="molecule type" value="Genomic_DNA"/>
</dbReference>
<protein>
    <submittedName>
        <fullName evidence="2">Uncharacterized protein</fullName>
    </submittedName>
</protein>
<accession>A0A6C0IGA8</accession>
<dbReference type="AlphaFoldDB" id="A0A6C0IGA8"/>
<evidence type="ECO:0000256" key="1">
    <source>
        <dbReference type="SAM" id="MobiDB-lite"/>
    </source>
</evidence>